<comment type="caution">
    <text evidence="3">The sequence shown here is derived from an EMBL/GenBank/DDBJ whole genome shotgun (WGS) entry which is preliminary data.</text>
</comment>
<keyword evidence="4" id="KW-1185">Reference proteome</keyword>
<dbReference type="PANTHER" id="PTHR39600:SF1">
    <property type="entry name" value="PEPTIDASE INHIBITOR I78 FAMILY PROTEIN"/>
    <property type="match status" value="1"/>
</dbReference>
<evidence type="ECO:0000256" key="2">
    <source>
        <dbReference type="SAM" id="SignalP"/>
    </source>
</evidence>
<evidence type="ECO:0000313" key="3">
    <source>
        <dbReference type="EMBL" id="PRH81899.1"/>
    </source>
</evidence>
<dbReference type="Gene3D" id="3.30.10.10">
    <property type="entry name" value="Trypsin Inhibitor V, subunit A"/>
    <property type="match status" value="1"/>
</dbReference>
<dbReference type="EMBL" id="PVLF01000015">
    <property type="protein sequence ID" value="PRH81899.1"/>
    <property type="molecule type" value="Genomic_DNA"/>
</dbReference>
<accession>A0A2P6M7D0</accession>
<dbReference type="OrthoDB" id="6049927at2"/>
<evidence type="ECO:0000313" key="4">
    <source>
        <dbReference type="Proteomes" id="UP000241736"/>
    </source>
</evidence>
<dbReference type="Proteomes" id="UP000241736">
    <property type="component" value="Unassembled WGS sequence"/>
</dbReference>
<gene>
    <name evidence="3" type="ORF">C6N40_09900</name>
</gene>
<feature type="signal peptide" evidence="2">
    <location>
        <begin position="1"/>
        <end position="48"/>
    </location>
</feature>
<feature type="region of interest" description="Disordered" evidence="1">
    <location>
        <begin position="52"/>
        <end position="80"/>
    </location>
</feature>
<dbReference type="AlphaFoldDB" id="A0A2P6M7D0"/>
<name>A0A2P6M7D0_9GAMM</name>
<keyword evidence="2" id="KW-0732">Signal</keyword>
<evidence type="ECO:0000256" key="1">
    <source>
        <dbReference type="SAM" id="MobiDB-lite"/>
    </source>
</evidence>
<organism evidence="3 4">
    <name type="scientific">Arenimonas caeni</name>
    <dbReference type="NCBI Taxonomy" id="2058085"/>
    <lineage>
        <taxon>Bacteria</taxon>
        <taxon>Pseudomonadati</taxon>
        <taxon>Pseudomonadota</taxon>
        <taxon>Gammaproteobacteria</taxon>
        <taxon>Lysobacterales</taxon>
        <taxon>Lysobacteraceae</taxon>
        <taxon>Arenimonas</taxon>
    </lineage>
</organism>
<dbReference type="PANTHER" id="PTHR39600">
    <property type="entry name" value="PEPTIDASE INHIBITOR I78 FAMILY PROTEIN"/>
    <property type="match status" value="1"/>
</dbReference>
<protein>
    <recommendedName>
        <fullName evidence="5">Peptidase inhibitor I78 family protein</fullName>
    </recommendedName>
</protein>
<feature type="chain" id="PRO_5015197171" description="Peptidase inhibitor I78 family protein" evidence="2">
    <location>
        <begin position="49"/>
        <end position="152"/>
    </location>
</feature>
<sequence length="152" mass="16296">MDASGVPGIPGTDGHAPLRYARAMPSRRDRMSLLRPASLVLASLFALAACATPPSESTPAGEDPAFAPAPPPPAMVDEGIREDPPVICNQEAGQWAVGQVADEALVEKVRTDTQSQRVRVIKPGMMVTMDHREDRVNIEVDDENRVTVVRCG</sequence>
<dbReference type="Pfam" id="PF11720">
    <property type="entry name" value="Inhibitor_I78"/>
    <property type="match status" value="1"/>
</dbReference>
<evidence type="ECO:0008006" key="5">
    <source>
        <dbReference type="Google" id="ProtNLM"/>
    </source>
</evidence>
<proteinExistence type="predicted"/>
<reference evidence="3 4" key="1">
    <citation type="submission" date="2018-03" db="EMBL/GenBank/DDBJ databases">
        <title>Arenimonas caeni sp. nov., isolated from activated sludge.</title>
        <authorList>
            <person name="Liu H."/>
        </authorList>
    </citation>
    <scope>NUCLEOTIDE SEQUENCE [LARGE SCALE GENOMIC DNA]</scope>
    <source>
        <strain evidence="4">z29</strain>
    </source>
</reference>
<dbReference type="InterPro" id="IPR021719">
    <property type="entry name" value="Prot_inh_I78"/>
</dbReference>